<keyword evidence="1" id="KW-1133">Transmembrane helix</keyword>
<dbReference type="Proteomes" id="UP000215367">
    <property type="component" value="Unassembled WGS sequence"/>
</dbReference>
<comment type="caution">
    <text evidence="2">The sequence shown here is derived from an EMBL/GenBank/DDBJ whole genome shotgun (WGS) entry which is preliminary data.</text>
</comment>
<evidence type="ECO:0000313" key="2">
    <source>
        <dbReference type="EMBL" id="OYD83855.1"/>
    </source>
</evidence>
<feature type="transmembrane region" description="Helical" evidence="1">
    <location>
        <begin position="133"/>
        <end position="157"/>
    </location>
</feature>
<protein>
    <recommendedName>
        <fullName evidence="4">Metal-dependent hydrolase</fullName>
    </recommendedName>
</protein>
<dbReference type="EMBL" id="NOWT01000011">
    <property type="protein sequence ID" value="OYD83855.1"/>
    <property type="molecule type" value="Genomic_DNA"/>
</dbReference>
<keyword evidence="2" id="KW-0614">Plasmid</keyword>
<gene>
    <name evidence="2" type="ORF">CHT98_13815</name>
</gene>
<dbReference type="RefSeq" id="WP_094303773.1">
    <property type="nucleotide sequence ID" value="NZ_NOWT01000011.1"/>
</dbReference>
<keyword evidence="1" id="KW-0812">Transmembrane</keyword>
<feature type="transmembrane region" description="Helical" evidence="1">
    <location>
        <begin position="59"/>
        <end position="78"/>
    </location>
</feature>
<name>A0A235HF87_AZOBR</name>
<geneLocation type="plasmid" evidence="2">
    <name>unnamed</name>
</geneLocation>
<evidence type="ECO:0000256" key="1">
    <source>
        <dbReference type="SAM" id="Phobius"/>
    </source>
</evidence>
<dbReference type="AlphaFoldDB" id="A0A235HF87"/>
<dbReference type="Pfam" id="PF04307">
    <property type="entry name" value="YdjM"/>
    <property type="match status" value="1"/>
</dbReference>
<feature type="transmembrane region" description="Helical" evidence="1">
    <location>
        <begin position="99"/>
        <end position="121"/>
    </location>
</feature>
<proteinExistence type="predicted"/>
<dbReference type="PANTHER" id="PTHR40031">
    <property type="entry name" value="HYPOTHETICAL MEMBRANE SPANNING PROTEIN"/>
    <property type="match status" value="1"/>
</dbReference>
<dbReference type="InterPro" id="IPR007404">
    <property type="entry name" value="YdjM-like"/>
</dbReference>
<sequence>MDTVTQMLLGATVAQAGFRRRLGRRALAVGAGIALIPDLDVAAGWIGGPFANWVHHRGLTHSILFGPFAGLLLGWLIWRWQRRRHGPDSPWGDGEARRAWIWLAILALMTHPVIDVFTSYGTQWLYPLTDTRFAINAMPIIDPIYSLILLFALVAGIALRKRTALAQDIAGAALILVSAYTLGGWAINDRVEAIAKAQTGGAAPVTAEVRAYPTLFQPLLRRVVAETPDAVLVGFHSVLSDEKIQWERFERNSSPAIEAVAATPEAKVFRWFSMDNLYWREQPLDSRQTLVQAFDHRYGMPGVSSLGFWGIRAVVDPAGRLVGAVETFQTPRDASRAAWQDLWVRIVGTGPADRTVRAD</sequence>
<accession>A0A235HF87</accession>
<evidence type="ECO:0008006" key="4">
    <source>
        <dbReference type="Google" id="ProtNLM"/>
    </source>
</evidence>
<feature type="transmembrane region" description="Helical" evidence="1">
    <location>
        <begin position="169"/>
        <end position="187"/>
    </location>
</feature>
<reference evidence="2 3" key="1">
    <citation type="submission" date="2017-07" db="EMBL/GenBank/DDBJ databases">
        <title>Whole genome sequence of Azospirillum brasilense 2A1, a potential biofertilizer strain.</title>
        <authorList>
            <person name="Fontana C.A."/>
            <person name="Toffoli L.M."/>
            <person name="Salazar S.M."/>
            <person name="Puglisi E."/>
            <person name="Pedraza R."/>
            <person name="Bassi D."/>
            <person name="Cocconcelli P.S."/>
        </authorList>
    </citation>
    <scope>NUCLEOTIDE SEQUENCE [LARGE SCALE GENOMIC DNA]</scope>
    <source>
        <strain evidence="2 3">2A1</strain>
        <plasmid evidence="2">unnamed</plasmid>
    </source>
</reference>
<dbReference type="InterPro" id="IPR053170">
    <property type="entry name" value="Transcription_regulator"/>
</dbReference>
<feature type="transmembrane region" description="Helical" evidence="1">
    <location>
        <begin position="26"/>
        <end position="47"/>
    </location>
</feature>
<evidence type="ECO:0000313" key="3">
    <source>
        <dbReference type="Proteomes" id="UP000215367"/>
    </source>
</evidence>
<dbReference type="PANTHER" id="PTHR40031:SF1">
    <property type="entry name" value="MEMBRANE-BOUND METAL-DEPENDENT HYDROLASE"/>
    <property type="match status" value="1"/>
</dbReference>
<organism evidence="2 3">
    <name type="scientific">Azospirillum brasilense</name>
    <dbReference type="NCBI Taxonomy" id="192"/>
    <lineage>
        <taxon>Bacteria</taxon>
        <taxon>Pseudomonadati</taxon>
        <taxon>Pseudomonadota</taxon>
        <taxon>Alphaproteobacteria</taxon>
        <taxon>Rhodospirillales</taxon>
        <taxon>Azospirillaceae</taxon>
        <taxon>Azospirillum</taxon>
    </lineage>
</organism>
<keyword evidence="1" id="KW-0472">Membrane</keyword>